<sequence length="830" mass="90643">MHIEKSEYTAFDIFWANIPGLLGENRTYTQPPNNSNNLEHLSGQQGSSDTVPTLETDLSDQLTHLSNTMGAVESVQSSSTSYDFRLFNGRNTSSSPAVSESRGSDSDIPNVSTKSLKSATVCISDGSSSGDRGFQGLRDMLGNSSPRSTQKSKSAYTIRSSLRRHGQTSPHRKPHDGKYCNADALVGSVQRLGVSELASSISMEYATGVDDNEKCSNNILQGNKHTLLHSASMPHLSRIGKLQKEARDLPGSVQQMSLLVNDTHINTTDTEVAPTLFASETSAVDTDLAGVSEIPTDMALATTIPEESKGEVSNALHRPSSTGISGLHQKLARRLSRSNRMGRRHHRNSHCYNTSIGNSSNPEDALSKMEDYKTDPVCDKSLSKNRPKSLPNLYKAQTATLPAFHGEDNGTSSRFVDSLSKELSWLAIDDEDDVSDARATQWSAKDGGPAVATIEDASLLAPSSEEMFDQSLSNFDIASANFGSWSDSSGLSEIILRHAEPKNLSISSESSSVTLSDGESISEHDTSIGNDGQSLTESNMAIGSDDMASYEDFMYLTACHSQSVNVGKHELAPATDENVPPPMSKYEEVRRWWPRCVLPAQNMQYMPKLSAILPGQRNHNGNNHVLVSHNIYICDKCSDNDGNLTLLPETSVDEAVAAGQYCNNHRCQHYNNNGDFKNLGISGRSLSESDVAQGGRHQVDYWGILNRCSTRPTSSLALSSLKEMVRTYSRIGQDSYADEDNSNSRHMYNPRVSSDSDTNASTASSSSEDICLAASSAYLSLRKRTLLSSPQVQRNNNQGCKQKQKRVLSEPMQYILYNSYLRYYGRPGEP</sequence>
<accession>A0A2G5B6J9</accession>
<feature type="compositionally biased region" description="Polar residues" evidence="1">
    <location>
        <begin position="350"/>
        <end position="362"/>
    </location>
</feature>
<reference evidence="2 3" key="1">
    <citation type="journal article" date="2015" name="Genome Biol. Evol.">
        <title>Phylogenomic analyses indicate that early fungi evolved digesting cell walls of algal ancestors of land plants.</title>
        <authorList>
            <person name="Chang Y."/>
            <person name="Wang S."/>
            <person name="Sekimoto S."/>
            <person name="Aerts A.L."/>
            <person name="Choi C."/>
            <person name="Clum A."/>
            <person name="LaButti K.M."/>
            <person name="Lindquist E.A."/>
            <person name="Yee Ngan C."/>
            <person name="Ohm R.A."/>
            <person name="Salamov A.A."/>
            <person name="Grigoriev I.V."/>
            <person name="Spatafora J.W."/>
            <person name="Berbee M.L."/>
        </authorList>
    </citation>
    <scope>NUCLEOTIDE SEQUENCE [LARGE SCALE GENOMIC DNA]</scope>
    <source>
        <strain evidence="2 3">NRRL 1564</strain>
    </source>
</reference>
<feature type="region of interest" description="Disordered" evidence="1">
    <location>
        <begin position="735"/>
        <end position="765"/>
    </location>
</feature>
<keyword evidence="3" id="KW-1185">Reference proteome</keyword>
<name>A0A2G5B6J9_COERN</name>
<evidence type="ECO:0000313" key="2">
    <source>
        <dbReference type="EMBL" id="PIA14612.1"/>
    </source>
</evidence>
<feature type="region of interest" description="Disordered" evidence="1">
    <location>
        <begin position="88"/>
        <end position="178"/>
    </location>
</feature>
<feature type="compositionally biased region" description="Basic residues" evidence="1">
    <location>
        <begin position="161"/>
        <end position="175"/>
    </location>
</feature>
<feature type="region of interest" description="Disordered" evidence="1">
    <location>
        <begin position="506"/>
        <end position="538"/>
    </location>
</feature>
<feature type="compositionally biased region" description="Low complexity" evidence="1">
    <location>
        <begin position="506"/>
        <end position="519"/>
    </location>
</feature>
<feature type="region of interest" description="Disordered" evidence="1">
    <location>
        <begin position="307"/>
        <end position="370"/>
    </location>
</feature>
<feature type="region of interest" description="Disordered" evidence="1">
    <location>
        <begin position="26"/>
        <end position="54"/>
    </location>
</feature>
<protein>
    <submittedName>
        <fullName evidence="2">Uncharacterized protein</fullName>
    </submittedName>
</protein>
<feature type="compositionally biased region" description="Low complexity" evidence="1">
    <location>
        <begin position="753"/>
        <end position="765"/>
    </location>
</feature>
<feature type="compositionally biased region" description="Polar residues" evidence="1">
    <location>
        <begin position="26"/>
        <end position="53"/>
    </location>
</feature>
<organism evidence="2 3">
    <name type="scientific">Coemansia reversa (strain ATCC 12441 / NRRL 1564)</name>
    <dbReference type="NCBI Taxonomy" id="763665"/>
    <lineage>
        <taxon>Eukaryota</taxon>
        <taxon>Fungi</taxon>
        <taxon>Fungi incertae sedis</taxon>
        <taxon>Zoopagomycota</taxon>
        <taxon>Kickxellomycotina</taxon>
        <taxon>Kickxellomycetes</taxon>
        <taxon>Kickxellales</taxon>
        <taxon>Kickxellaceae</taxon>
        <taxon>Coemansia</taxon>
    </lineage>
</organism>
<feature type="compositionally biased region" description="Polar residues" evidence="1">
    <location>
        <begin position="142"/>
        <end position="160"/>
    </location>
</feature>
<feature type="compositionally biased region" description="Polar residues" evidence="1">
    <location>
        <begin position="107"/>
        <end position="118"/>
    </location>
</feature>
<feature type="compositionally biased region" description="Basic residues" evidence="1">
    <location>
        <begin position="330"/>
        <end position="349"/>
    </location>
</feature>
<evidence type="ECO:0000256" key="1">
    <source>
        <dbReference type="SAM" id="MobiDB-lite"/>
    </source>
</evidence>
<feature type="compositionally biased region" description="Polar residues" evidence="1">
    <location>
        <begin position="89"/>
        <end position="98"/>
    </location>
</feature>
<feature type="compositionally biased region" description="Polar residues" evidence="1">
    <location>
        <begin position="527"/>
        <end position="538"/>
    </location>
</feature>
<dbReference type="Proteomes" id="UP000242474">
    <property type="component" value="Unassembled WGS sequence"/>
</dbReference>
<dbReference type="AlphaFoldDB" id="A0A2G5B6J9"/>
<dbReference type="OrthoDB" id="5569090at2759"/>
<dbReference type="EMBL" id="KZ303515">
    <property type="protein sequence ID" value="PIA14612.1"/>
    <property type="molecule type" value="Genomic_DNA"/>
</dbReference>
<gene>
    <name evidence="2" type="ORF">COEREDRAFT_93831</name>
</gene>
<evidence type="ECO:0000313" key="3">
    <source>
        <dbReference type="Proteomes" id="UP000242474"/>
    </source>
</evidence>
<proteinExistence type="predicted"/>